<evidence type="ECO:0000259" key="3">
    <source>
        <dbReference type="Pfam" id="PF05532"/>
    </source>
</evidence>
<dbReference type="InterPro" id="IPR008462">
    <property type="entry name" value="CsbD"/>
</dbReference>
<dbReference type="InterPro" id="IPR036629">
    <property type="entry name" value="YjbJ_sf"/>
</dbReference>
<dbReference type="Proteomes" id="UP000550260">
    <property type="component" value="Unassembled WGS sequence"/>
</dbReference>
<gene>
    <name evidence="5" type="ORF">ATK30_5913</name>
    <name evidence="4" type="ORF">H5411_07365</name>
</gene>
<feature type="region of interest" description="Disordered" evidence="2">
    <location>
        <begin position="1"/>
        <end position="58"/>
    </location>
</feature>
<dbReference type="OrthoDB" id="2143260at2"/>
<accession>A0A8E1VVG2</accession>
<sequence length="58" mass="6321">MNDKAENKAEELKGRAKEAVGNATDNEQWQAEGKAEQGKGNLKQAAEKVKDAFKSSKD</sequence>
<proteinExistence type="inferred from homology"/>
<reference evidence="4 7" key="2">
    <citation type="submission" date="2020-08" db="EMBL/GenBank/DDBJ databases">
        <title>Amycolatopsis echigonensis JCM 21831.</title>
        <authorList>
            <person name="Tedsree N."/>
            <person name="Kuncharoen N."/>
            <person name="Likhitwitayawuid K."/>
            <person name="Tanasupawat S."/>
        </authorList>
    </citation>
    <scope>NUCLEOTIDE SEQUENCE [LARGE SCALE GENOMIC DNA]</scope>
    <source>
        <strain evidence="4 7">JCM 21831</strain>
    </source>
</reference>
<evidence type="ECO:0000256" key="2">
    <source>
        <dbReference type="SAM" id="MobiDB-lite"/>
    </source>
</evidence>
<dbReference type="SUPFAM" id="SSF69047">
    <property type="entry name" value="Hypothetical protein YjbJ"/>
    <property type="match status" value="1"/>
</dbReference>
<reference evidence="5 6" key="1">
    <citation type="submission" date="2017-12" db="EMBL/GenBank/DDBJ databases">
        <title>Sequencing the genomes of 1000 Actinobacteria strains.</title>
        <authorList>
            <person name="Klenk H.-P."/>
        </authorList>
    </citation>
    <scope>NUCLEOTIDE SEQUENCE [LARGE SCALE GENOMIC DNA]</scope>
    <source>
        <strain evidence="5 6">DSM 45165</strain>
    </source>
</reference>
<organism evidence="5 6">
    <name type="scientific">Amycolatopsis echigonensis</name>
    <dbReference type="NCBI Taxonomy" id="2576905"/>
    <lineage>
        <taxon>Bacteria</taxon>
        <taxon>Bacillati</taxon>
        <taxon>Actinomycetota</taxon>
        <taxon>Actinomycetes</taxon>
        <taxon>Pseudonocardiales</taxon>
        <taxon>Pseudonocardiaceae</taxon>
        <taxon>Amycolatopsis</taxon>
    </lineage>
</organism>
<dbReference type="AlphaFoldDB" id="A0A2N3WMD1"/>
<dbReference type="EMBL" id="PJMY01000003">
    <property type="protein sequence ID" value="PKV95019.1"/>
    <property type="molecule type" value="Genomic_DNA"/>
</dbReference>
<feature type="domain" description="CsbD-like" evidence="3">
    <location>
        <begin position="3"/>
        <end position="55"/>
    </location>
</feature>
<protein>
    <submittedName>
        <fullName evidence="4">CsbD family protein</fullName>
    </submittedName>
    <submittedName>
        <fullName evidence="5">CsbD-like protein</fullName>
    </submittedName>
</protein>
<evidence type="ECO:0000256" key="1">
    <source>
        <dbReference type="ARBA" id="ARBA00009129"/>
    </source>
</evidence>
<dbReference type="Proteomes" id="UP000233750">
    <property type="component" value="Unassembled WGS sequence"/>
</dbReference>
<feature type="compositionally biased region" description="Basic and acidic residues" evidence="2">
    <location>
        <begin position="45"/>
        <end position="58"/>
    </location>
</feature>
<comment type="caution">
    <text evidence="5">The sequence shown here is derived from an EMBL/GenBank/DDBJ whole genome shotgun (WGS) entry which is preliminary data.</text>
</comment>
<keyword evidence="6" id="KW-1185">Reference proteome</keyword>
<dbReference type="EMBL" id="JACJHR010000007">
    <property type="protein sequence ID" value="MBB2498951.1"/>
    <property type="molecule type" value="Genomic_DNA"/>
</dbReference>
<evidence type="ECO:0000313" key="5">
    <source>
        <dbReference type="EMBL" id="PKV95019.1"/>
    </source>
</evidence>
<comment type="similarity">
    <text evidence="1">Belongs to the UPF0337 (CsbD) family.</text>
</comment>
<dbReference type="Pfam" id="PF05532">
    <property type="entry name" value="CsbD"/>
    <property type="match status" value="1"/>
</dbReference>
<dbReference type="RefSeq" id="WP_101438219.1">
    <property type="nucleotide sequence ID" value="NZ_JACJHR010000007.1"/>
</dbReference>
<evidence type="ECO:0000313" key="6">
    <source>
        <dbReference type="Proteomes" id="UP000233750"/>
    </source>
</evidence>
<evidence type="ECO:0000313" key="4">
    <source>
        <dbReference type="EMBL" id="MBB2498951.1"/>
    </source>
</evidence>
<feature type="compositionally biased region" description="Basic and acidic residues" evidence="2">
    <location>
        <begin position="1"/>
        <end position="18"/>
    </location>
</feature>
<accession>A0A2N3WMD1</accession>
<dbReference type="Gene3D" id="1.10.1470.10">
    <property type="entry name" value="YjbJ"/>
    <property type="match status" value="1"/>
</dbReference>
<name>A0A2N3WMD1_9PSEU</name>
<evidence type="ECO:0000313" key="7">
    <source>
        <dbReference type="Proteomes" id="UP000550260"/>
    </source>
</evidence>